<organism evidence="2 3">
    <name type="scientific">Adonisia turfae CCMR0081</name>
    <dbReference type="NCBI Taxonomy" id="2292702"/>
    <lineage>
        <taxon>Bacteria</taxon>
        <taxon>Bacillati</taxon>
        <taxon>Cyanobacteriota</taxon>
        <taxon>Adonisia</taxon>
        <taxon>Adonisia turfae</taxon>
    </lineage>
</organism>
<proteinExistence type="predicted"/>
<reference evidence="2 3" key="1">
    <citation type="journal article" date="2020" name="Microb. Ecol.">
        <title>Ecogenomics of the Marine Benthic Filamentous Cyanobacterium Adonisia.</title>
        <authorList>
            <person name="Walter J.M."/>
            <person name="Coutinho F.H."/>
            <person name="Leomil L."/>
            <person name="Hargreaves P.I."/>
            <person name="Campeao M.E."/>
            <person name="Vieira V.V."/>
            <person name="Silva B.S."/>
            <person name="Fistarol G.O."/>
            <person name="Salomon P.S."/>
            <person name="Sawabe T."/>
            <person name="Mino S."/>
            <person name="Hosokawa M."/>
            <person name="Miyashita H."/>
            <person name="Maruyama F."/>
            <person name="van Verk M.C."/>
            <person name="Dutilh B.E."/>
            <person name="Thompson C.C."/>
            <person name="Thompson F.L."/>
        </authorList>
    </citation>
    <scope>NUCLEOTIDE SEQUENCE [LARGE SCALE GENOMIC DNA]</scope>
    <source>
        <strain evidence="2 3">CCMR0081</strain>
    </source>
</reference>
<dbReference type="RefSeq" id="WP_163697160.1">
    <property type="nucleotide sequence ID" value="NZ_QXHD01000004.1"/>
</dbReference>
<gene>
    <name evidence="2" type="ORF">DXZ20_06565</name>
</gene>
<evidence type="ECO:0000313" key="2">
    <source>
        <dbReference type="EMBL" id="NEZ55345.1"/>
    </source>
</evidence>
<dbReference type="EMBL" id="QXHD01000004">
    <property type="protein sequence ID" value="NEZ55345.1"/>
    <property type="molecule type" value="Genomic_DNA"/>
</dbReference>
<protein>
    <submittedName>
        <fullName evidence="2">Uncharacterized protein</fullName>
    </submittedName>
</protein>
<comment type="caution">
    <text evidence="2">The sequence shown here is derived from an EMBL/GenBank/DDBJ whole genome shotgun (WGS) entry which is preliminary data.</text>
</comment>
<sequence>MSLFDWFQPQEADTTTFEVSNDNGDQIVFTIPTKGSNKIRQALRSAGFHRNRDYLGEESLKDFIRRDHDEHRWGAQRDVDEQEEIEWQGDQEGGPADDEDDDTEGCDYAVDDEASEQTALRFWPKW</sequence>
<feature type="compositionally biased region" description="Acidic residues" evidence="1">
    <location>
        <begin position="80"/>
        <end position="115"/>
    </location>
</feature>
<feature type="region of interest" description="Disordered" evidence="1">
    <location>
        <begin position="71"/>
        <end position="117"/>
    </location>
</feature>
<evidence type="ECO:0000313" key="3">
    <source>
        <dbReference type="Proteomes" id="UP000481033"/>
    </source>
</evidence>
<accession>A0A6M0RGM0</accession>
<name>A0A6M0RGM0_9CYAN</name>
<dbReference type="Proteomes" id="UP000481033">
    <property type="component" value="Unassembled WGS sequence"/>
</dbReference>
<evidence type="ECO:0000256" key="1">
    <source>
        <dbReference type="SAM" id="MobiDB-lite"/>
    </source>
</evidence>
<keyword evidence="3" id="KW-1185">Reference proteome</keyword>
<dbReference type="AlphaFoldDB" id="A0A6M0RGM0"/>